<dbReference type="WBParaSite" id="L893_g12636.t1">
    <property type="protein sequence ID" value="L893_g12636.t1"/>
    <property type="gene ID" value="L893_g12636"/>
</dbReference>
<protein>
    <submittedName>
        <fullName evidence="2">F-box domain-containing protein</fullName>
    </submittedName>
</protein>
<accession>A0A1I7Y4F4</accession>
<evidence type="ECO:0000313" key="2">
    <source>
        <dbReference type="WBParaSite" id="L893_g12636.t1"/>
    </source>
</evidence>
<name>A0A1I7Y4F4_9BILA</name>
<sequence length="255" mass="29536">MDEVPTAFWKHLCDVLHSVGLSEVKKVSGNFGEVAQFIDENVASYVCAIEAGKEKGYLLYTRSGRKKLVDRQKLRMLWMQENACGGKMFDVLQSLLSQHQFRTLQIKKYNDGQWNTTIVRNLFEYWSKYSEKLKGLHLALRGWCEGGIDQLKEFVLQRTSIKTKNVSAIHEVIKVCSKKECTFIAKYTICSFIKRSCFYKFEEGEGGEQRKFYIFFECANEEERRTGQSSLAASHNGQNDLGLMRTTNHLRVFFE</sequence>
<evidence type="ECO:0000313" key="1">
    <source>
        <dbReference type="Proteomes" id="UP000095287"/>
    </source>
</evidence>
<proteinExistence type="predicted"/>
<reference evidence="2" key="1">
    <citation type="submission" date="2016-11" db="UniProtKB">
        <authorList>
            <consortium name="WormBaseParasite"/>
        </authorList>
    </citation>
    <scope>IDENTIFICATION</scope>
</reference>
<dbReference type="Proteomes" id="UP000095287">
    <property type="component" value="Unplaced"/>
</dbReference>
<keyword evidence="1" id="KW-1185">Reference proteome</keyword>
<dbReference type="AlphaFoldDB" id="A0A1I7Y4F4"/>
<organism evidence="1 2">
    <name type="scientific">Steinernema glaseri</name>
    <dbReference type="NCBI Taxonomy" id="37863"/>
    <lineage>
        <taxon>Eukaryota</taxon>
        <taxon>Metazoa</taxon>
        <taxon>Ecdysozoa</taxon>
        <taxon>Nematoda</taxon>
        <taxon>Chromadorea</taxon>
        <taxon>Rhabditida</taxon>
        <taxon>Tylenchina</taxon>
        <taxon>Panagrolaimomorpha</taxon>
        <taxon>Strongyloidoidea</taxon>
        <taxon>Steinernematidae</taxon>
        <taxon>Steinernema</taxon>
    </lineage>
</organism>